<dbReference type="Proteomes" id="UP000717515">
    <property type="component" value="Unassembled WGS sequence"/>
</dbReference>
<evidence type="ECO:0000256" key="6">
    <source>
        <dbReference type="RuleBase" id="RU000551"/>
    </source>
</evidence>
<protein>
    <recommendedName>
        <fullName evidence="6">Proteasome subunit alpha type</fullName>
    </recommendedName>
</protein>
<dbReference type="InterPro" id="IPR023332">
    <property type="entry name" value="Proteasome_alpha-type"/>
</dbReference>
<reference evidence="8" key="1">
    <citation type="submission" date="2021-07" db="EMBL/GenBank/DDBJ databases">
        <title>Draft genome of Mortierella alpina, strain LL118, isolated from an aspen leaf litter sample.</title>
        <authorList>
            <person name="Yang S."/>
            <person name="Vinatzer B.A."/>
        </authorList>
    </citation>
    <scope>NUCLEOTIDE SEQUENCE</scope>
    <source>
        <strain evidence="8">LL118</strain>
    </source>
</reference>
<dbReference type="PANTHER" id="PTHR11599">
    <property type="entry name" value="PROTEASOME SUBUNIT ALPHA/BETA"/>
    <property type="match status" value="1"/>
</dbReference>
<evidence type="ECO:0000256" key="5">
    <source>
        <dbReference type="PROSITE-ProRule" id="PRU00808"/>
    </source>
</evidence>
<evidence type="ECO:0000256" key="4">
    <source>
        <dbReference type="ARBA" id="ARBA00023242"/>
    </source>
</evidence>
<dbReference type="FunFam" id="3.60.20.10:FF:000031">
    <property type="entry name" value="Proteasome subunit alpha type"/>
    <property type="match status" value="1"/>
</dbReference>
<evidence type="ECO:0000256" key="3">
    <source>
        <dbReference type="ARBA" id="ARBA00022942"/>
    </source>
</evidence>
<dbReference type="GO" id="GO:0005634">
    <property type="term" value="C:nucleus"/>
    <property type="evidence" value="ECO:0007669"/>
    <property type="project" value="UniProtKB-SubCell"/>
</dbReference>
<comment type="subunit">
    <text evidence="6">The 26S proteasome consists of a 20S proteasome core and two 19S regulatory subunits.</text>
</comment>
<proteinExistence type="inferred from homology"/>
<dbReference type="Gene3D" id="3.60.20.10">
    <property type="entry name" value="Glutamine Phosphoribosylpyrophosphate, subunit 1, domain 1"/>
    <property type="match status" value="1"/>
</dbReference>
<comment type="subcellular location">
    <subcellularLocation>
        <location evidence="6">Cytoplasm</location>
    </subcellularLocation>
    <subcellularLocation>
        <location evidence="6">Nucleus</location>
    </subcellularLocation>
</comment>
<accession>A0A9P8A351</accession>
<evidence type="ECO:0000313" key="9">
    <source>
        <dbReference type="Proteomes" id="UP000717515"/>
    </source>
</evidence>
<dbReference type="CDD" id="cd03752">
    <property type="entry name" value="proteasome_alpha_type_4"/>
    <property type="match status" value="1"/>
</dbReference>
<evidence type="ECO:0000256" key="1">
    <source>
        <dbReference type="ARBA" id="ARBA00002000"/>
    </source>
</evidence>
<evidence type="ECO:0000259" key="7">
    <source>
        <dbReference type="PROSITE" id="PS00388"/>
    </source>
</evidence>
<keyword evidence="2 6" id="KW-0963">Cytoplasm</keyword>
<dbReference type="GO" id="GO:0006511">
    <property type="term" value="P:ubiquitin-dependent protein catabolic process"/>
    <property type="evidence" value="ECO:0007669"/>
    <property type="project" value="InterPro"/>
</dbReference>
<comment type="caution">
    <text evidence="8">The sequence shown here is derived from an EMBL/GenBank/DDBJ whole genome shotgun (WGS) entry which is preliminary data.</text>
</comment>
<evidence type="ECO:0000313" key="8">
    <source>
        <dbReference type="EMBL" id="KAG9321447.1"/>
    </source>
</evidence>
<gene>
    <name evidence="8" type="ORF">KVV02_000319</name>
</gene>
<dbReference type="EMBL" id="JAIFTL010000204">
    <property type="protein sequence ID" value="KAG9321447.1"/>
    <property type="molecule type" value="Genomic_DNA"/>
</dbReference>
<dbReference type="Pfam" id="PF00227">
    <property type="entry name" value="Proteasome"/>
    <property type="match status" value="1"/>
</dbReference>
<keyword evidence="3 5" id="KW-0647">Proteasome</keyword>
<name>A0A9P8A351_MORAP</name>
<dbReference type="InterPro" id="IPR000426">
    <property type="entry name" value="Proteasome_asu_N"/>
</dbReference>
<evidence type="ECO:0000256" key="2">
    <source>
        <dbReference type="ARBA" id="ARBA00022490"/>
    </source>
</evidence>
<dbReference type="PROSITE" id="PS00388">
    <property type="entry name" value="PROTEASOME_ALPHA_1"/>
    <property type="match status" value="1"/>
</dbReference>
<dbReference type="InterPro" id="IPR001353">
    <property type="entry name" value="Proteasome_sua/b"/>
</dbReference>
<dbReference type="SMART" id="SM00948">
    <property type="entry name" value="Proteasome_A_N"/>
    <property type="match status" value="1"/>
</dbReference>
<dbReference type="InterPro" id="IPR050115">
    <property type="entry name" value="Proteasome_alpha"/>
</dbReference>
<feature type="domain" description="Proteasome alpha-type subunits" evidence="7">
    <location>
        <begin position="5"/>
        <end position="27"/>
    </location>
</feature>
<dbReference type="NCBIfam" id="NF003075">
    <property type="entry name" value="PRK03996.1"/>
    <property type="match status" value="1"/>
</dbReference>
<dbReference type="InterPro" id="IPR029055">
    <property type="entry name" value="Ntn_hydrolases_N"/>
</dbReference>
<comment type="function">
    <text evidence="1">The proteasome is a multicatalytic proteinase complex which is characterized by its ability to cleave peptides with Arg, Phe, Tyr, Leu, and Glu adjacent to the leaving group at neutral or slightly basic pH. The proteasome has an ATP-dependent proteolytic activity.</text>
</comment>
<dbReference type="Pfam" id="PF10584">
    <property type="entry name" value="Proteasome_A_N"/>
    <property type="match status" value="1"/>
</dbReference>
<keyword evidence="4 6" id="KW-0539">Nucleus</keyword>
<dbReference type="SUPFAM" id="SSF56235">
    <property type="entry name" value="N-terminal nucleophile aminohydrolases (Ntn hydrolases)"/>
    <property type="match status" value="1"/>
</dbReference>
<dbReference type="InterPro" id="IPR016050">
    <property type="entry name" value="Proteasome_bsu_CS"/>
</dbReference>
<sequence length="253" mass="28056">MSRRYDSRTTIFSPEGRLYQVEYAMEAISLASTTLGILAKDGLVIAAEKKVASKLLDETKGGEKIYIINDNMICGVAGITSDANILINYVQTAAQQYLYTYNEDMPCEQLVQKLCDLKQGYTQYGGKTRLRPFGVSFIYGGWDEHHGFQLYHSDPSGNYSGWKATSIGANTASAQGILRQEYKEEGMTLQEAKNLAMKVLSKTMDTTSLGSDKLEFATLELVDGKVVRTILNQADIEALLKENKLLTKTDEAK</sequence>
<dbReference type="PROSITE" id="PS00854">
    <property type="entry name" value="PROTEASOME_BETA_1"/>
    <property type="match status" value="1"/>
</dbReference>
<dbReference type="AlphaFoldDB" id="A0A9P8A351"/>
<comment type="similarity">
    <text evidence="5 6">Belongs to the peptidase T1A family.</text>
</comment>
<dbReference type="PROSITE" id="PS51475">
    <property type="entry name" value="PROTEASOME_ALPHA_2"/>
    <property type="match status" value="1"/>
</dbReference>
<organism evidence="8 9">
    <name type="scientific">Mortierella alpina</name>
    <name type="common">Oleaginous fungus</name>
    <name type="synonym">Mortierella renispora</name>
    <dbReference type="NCBI Taxonomy" id="64518"/>
    <lineage>
        <taxon>Eukaryota</taxon>
        <taxon>Fungi</taxon>
        <taxon>Fungi incertae sedis</taxon>
        <taxon>Mucoromycota</taxon>
        <taxon>Mortierellomycotina</taxon>
        <taxon>Mortierellomycetes</taxon>
        <taxon>Mortierellales</taxon>
        <taxon>Mortierellaceae</taxon>
        <taxon>Mortierella</taxon>
    </lineage>
</organism>
<dbReference type="GO" id="GO:0019773">
    <property type="term" value="C:proteasome core complex, alpha-subunit complex"/>
    <property type="evidence" value="ECO:0007669"/>
    <property type="project" value="UniProtKB-UniRule"/>
</dbReference>
<dbReference type="GO" id="GO:0005737">
    <property type="term" value="C:cytoplasm"/>
    <property type="evidence" value="ECO:0007669"/>
    <property type="project" value="UniProtKB-SubCell"/>
</dbReference>